<dbReference type="GO" id="GO:0016491">
    <property type="term" value="F:oxidoreductase activity"/>
    <property type="evidence" value="ECO:0007669"/>
    <property type="project" value="InterPro"/>
</dbReference>
<name>M0BK79_9EURY</name>
<dbReference type="GO" id="GO:0016209">
    <property type="term" value="F:antioxidant activity"/>
    <property type="evidence" value="ECO:0007669"/>
    <property type="project" value="InterPro"/>
</dbReference>
<sequence length="205" mass="22002">MVDFDVVDLGPADHVATGETAPDFTRPLVTDEGWHDISLADATGSPTVLVFTTMAGAFPAEYTLTELRDRGIGVSATDADPDRTEDGDKADDGATTDEEATQIDDRPSTAAASATVLAVSISSPYELAPFLRDHDIPYGVFSDPTNAVAETYGVVHDLDGMAGITEPRPSIFVLDGDRTVEYAWVATEWPEFPDYDELEAVLADW</sequence>
<dbReference type="RefSeq" id="WP_007700982.1">
    <property type="nucleotide sequence ID" value="NZ_AOIQ01000014.1"/>
</dbReference>
<feature type="compositionally biased region" description="Acidic residues" evidence="2">
    <location>
        <begin position="93"/>
        <end position="102"/>
    </location>
</feature>
<reference evidence="4 5" key="1">
    <citation type="journal article" date="2014" name="PLoS Genet.">
        <title>Phylogenetically driven sequencing of extremely halophilic archaea reveals strategies for static and dynamic osmo-response.</title>
        <authorList>
            <person name="Becker E.A."/>
            <person name="Seitzer P.M."/>
            <person name="Tritt A."/>
            <person name="Larsen D."/>
            <person name="Krusor M."/>
            <person name="Yao A.I."/>
            <person name="Wu D."/>
            <person name="Madern D."/>
            <person name="Eisen J.A."/>
            <person name="Darling A.E."/>
            <person name="Facciotti M.T."/>
        </authorList>
    </citation>
    <scope>NUCLEOTIDE SEQUENCE [LARGE SCALE GENOMIC DNA]</scope>
    <source>
        <strain evidence="4 5">JCM 14624</strain>
    </source>
</reference>
<feature type="compositionally biased region" description="Basic and acidic residues" evidence="2">
    <location>
        <begin position="80"/>
        <end position="92"/>
    </location>
</feature>
<proteinExistence type="predicted"/>
<feature type="region of interest" description="Disordered" evidence="2">
    <location>
        <begin position="73"/>
        <end position="109"/>
    </location>
</feature>
<dbReference type="SUPFAM" id="SSF52833">
    <property type="entry name" value="Thioredoxin-like"/>
    <property type="match status" value="2"/>
</dbReference>
<feature type="domain" description="Alkyl hydroperoxide reductase subunit C/ Thiol specific antioxidant" evidence="3">
    <location>
        <begin position="107"/>
        <end position="182"/>
    </location>
</feature>
<organism evidence="4 5">
    <name type="scientific">Halovivax asiaticus JCM 14624</name>
    <dbReference type="NCBI Taxonomy" id="1227490"/>
    <lineage>
        <taxon>Archaea</taxon>
        <taxon>Methanobacteriati</taxon>
        <taxon>Methanobacteriota</taxon>
        <taxon>Stenosarchaea group</taxon>
        <taxon>Halobacteria</taxon>
        <taxon>Halobacteriales</taxon>
        <taxon>Natrialbaceae</taxon>
        <taxon>Halovivax</taxon>
    </lineage>
</organism>
<dbReference type="Pfam" id="PF00578">
    <property type="entry name" value="AhpC-TSA"/>
    <property type="match status" value="1"/>
</dbReference>
<dbReference type="PATRIC" id="fig|1227490.4.peg.1780"/>
<dbReference type="EMBL" id="AOIQ01000014">
    <property type="protein sequence ID" value="ELZ10882.1"/>
    <property type="molecule type" value="Genomic_DNA"/>
</dbReference>
<protein>
    <submittedName>
        <fullName evidence="4">Alkyl hydroperoxide reductase/ Thiol specific antioxidant/ Mal allergen</fullName>
    </submittedName>
</protein>
<evidence type="ECO:0000313" key="4">
    <source>
        <dbReference type="EMBL" id="ELZ10882.1"/>
    </source>
</evidence>
<dbReference type="InterPro" id="IPR000866">
    <property type="entry name" value="AhpC/TSA"/>
</dbReference>
<keyword evidence="5" id="KW-1185">Reference proteome</keyword>
<evidence type="ECO:0000313" key="5">
    <source>
        <dbReference type="Proteomes" id="UP000011560"/>
    </source>
</evidence>
<dbReference type="Proteomes" id="UP000011560">
    <property type="component" value="Unassembled WGS sequence"/>
</dbReference>
<dbReference type="OrthoDB" id="334647at2157"/>
<evidence type="ECO:0000259" key="3">
    <source>
        <dbReference type="Pfam" id="PF00578"/>
    </source>
</evidence>
<evidence type="ECO:0000256" key="1">
    <source>
        <dbReference type="ARBA" id="ARBA00023284"/>
    </source>
</evidence>
<comment type="caution">
    <text evidence="4">The sequence shown here is derived from an EMBL/GenBank/DDBJ whole genome shotgun (WGS) entry which is preliminary data.</text>
</comment>
<gene>
    <name evidence="4" type="ORF">C479_08723</name>
</gene>
<dbReference type="STRING" id="1227490.C479_08723"/>
<evidence type="ECO:0000256" key="2">
    <source>
        <dbReference type="SAM" id="MobiDB-lite"/>
    </source>
</evidence>
<dbReference type="PANTHER" id="PTHR43110">
    <property type="entry name" value="THIOL PEROXIDASE"/>
    <property type="match status" value="1"/>
</dbReference>
<dbReference type="PANTHER" id="PTHR43110:SF1">
    <property type="entry name" value="THIOL PEROXIDASE"/>
    <property type="match status" value="1"/>
</dbReference>
<dbReference type="Gene3D" id="3.40.30.10">
    <property type="entry name" value="Glutaredoxin"/>
    <property type="match status" value="2"/>
</dbReference>
<keyword evidence="1" id="KW-0676">Redox-active center</keyword>
<dbReference type="InterPro" id="IPR036249">
    <property type="entry name" value="Thioredoxin-like_sf"/>
</dbReference>
<dbReference type="InterPro" id="IPR050455">
    <property type="entry name" value="Tpx_Peroxidase_subfamily"/>
</dbReference>
<dbReference type="AlphaFoldDB" id="M0BK79"/>
<accession>M0BK79</accession>